<proteinExistence type="predicted"/>
<dbReference type="EMBL" id="CR628337">
    <property type="protein sequence ID" value="CAH16821.1"/>
    <property type="molecule type" value="Genomic_DNA"/>
</dbReference>
<sequence length="44" mass="4936">MPDSILALASMPGSMLWSRNDEALEDRGSLVQFLKNQQLQNTND</sequence>
<dbReference type="Proteomes" id="UP000002517">
    <property type="component" value="Chromosome"/>
</dbReference>
<name>Q5WTE5_LEGPL</name>
<protein>
    <submittedName>
        <fullName evidence="1">Uncharacterized protein</fullName>
    </submittedName>
</protein>
<dbReference type="LegioList" id="lpl2580"/>
<dbReference type="HOGENOM" id="CLU_3218076_0_0_6"/>
<dbReference type="KEGG" id="lpf:lpl2580"/>
<evidence type="ECO:0000313" key="1">
    <source>
        <dbReference type="EMBL" id="CAH16821.1"/>
    </source>
</evidence>
<dbReference type="AlphaFoldDB" id="Q5WTE5"/>
<reference evidence="1 2" key="1">
    <citation type="journal article" date="2004" name="Nat. Genet.">
        <title>Evidence in the Legionella pneumophila genome for exploitation of host cell functions and high genome plasticity.</title>
        <authorList>
            <person name="Cazalet C."/>
            <person name="Rusniok C."/>
            <person name="Bruggemann H."/>
            <person name="Zidane N."/>
            <person name="Magnier A."/>
            <person name="Ma L."/>
            <person name="Tichit M."/>
            <person name="Jarraud S."/>
            <person name="Bouchier C."/>
            <person name="Vandenesch F."/>
            <person name="Kunst F."/>
            <person name="Etienne J."/>
            <person name="Glaser P."/>
            <person name="Buchrieser C."/>
        </authorList>
    </citation>
    <scope>NUCLEOTIDE SEQUENCE [LARGE SCALE GENOMIC DNA]</scope>
    <source>
        <strain evidence="1 2">Lens</strain>
    </source>
</reference>
<gene>
    <name evidence="1" type="ordered locus">lpl2580</name>
</gene>
<evidence type="ECO:0000313" key="2">
    <source>
        <dbReference type="Proteomes" id="UP000002517"/>
    </source>
</evidence>
<accession>Q5WTE5</accession>
<organism evidence="1 2">
    <name type="scientific">Legionella pneumophila (strain Lens)</name>
    <dbReference type="NCBI Taxonomy" id="297245"/>
    <lineage>
        <taxon>Bacteria</taxon>
        <taxon>Pseudomonadati</taxon>
        <taxon>Pseudomonadota</taxon>
        <taxon>Gammaproteobacteria</taxon>
        <taxon>Legionellales</taxon>
        <taxon>Legionellaceae</taxon>
        <taxon>Legionella</taxon>
    </lineage>
</organism>